<evidence type="ECO:0000256" key="1">
    <source>
        <dbReference type="SAM" id="MobiDB-lite"/>
    </source>
</evidence>
<accession>A0A0C2Y7I1</accession>
<dbReference type="Proteomes" id="UP000053424">
    <property type="component" value="Unassembled WGS sequence"/>
</dbReference>
<dbReference type="OrthoDB" id="2972209at2759"/>
<keyword evidence="3" id="KW-1185">Reference proteome</keyword>
<reference evidence="2 3" key="1">
    <citation type="submission" date="2014-04" db="EMBL/GenBank/DDBJ databases">
        <authorList>
            <consortium name="DOE Joint Genome Institute"/>
            <person name="Kuo A."/>
            <person name="Gay G."/>
            <person name="Dore J."/>
            <person name="Kohler A."/>
            <person name="Nagy L.G."/>
            <person name="Floudas D."/>
            <person name="Copeland A."/>
            <person name="Barry K.W."/>
            <person name="Cichocki N."/>
            <person name="Veneault-Fourrey C."/>
            <person name="LaButti K."/>
            <person name="Lindquist E.A."/>
            <person name="Lipzen A."/>
            <person name="Lundell T."/>
            <person name="Morin E."/>
            <person name="Murat C."/>
            <person name="Sun H."/>
            <person name="Tunlid A."/>
            <person name="Henrissat B."/>
            <person name="Grigoriev I.V."/>
            <person name="Hibbett D.S."/>
            <person name="Martin F."/>
            <person name="Nordberg H.P."/>
            <person name="Cantor M.N."/>
            <person name="Hua S.X."/>
        </authorList>
    </citation>
    <scope>NUCLEOTIDE SEQUENCE [LARGE SCALE GENOMIC DNA]</scope>
    <source>
        <strain evidence="3">h7</strain>
    </source>
</reference>
<protein>
    <submittedName>
        <fullName evidence="2">Uncharacterized protein</fullName>
    </submittedName>
</protein>
<proteinExistence type="predicted"/>
<feature type="compositionally biased region" description="Polar residues" evidence="1">
    <location>
        <begin position="26"/>
        <end position="36"/>
    </location>
</feature>
<dbReference type="HOGENOM" id="CLU_1441216_0_0_1"/>
<feature type="region of interest" description="Disordered" evidence="1">
    <location>
        <begin position="1"/>
        <end position="57"/>
    </location>
</feature>
<feature type="compositionally biased region" description="Low complexity" evidence="1">
    <location>
        <begin position="37"/>
        <end position="48"/>
    </location>
</feature>
<dbReference type="EMBL" id="KN831800">
    <property type="protein sequence ID" value="KIM36987.1"/>
    <property type="molecule type" value="Genomic_DNA"/>
</dbReference>
<name>A0A0C2Y7I1_HEBCY</name>
<reference evidence="3" key="2">
    <citation type="submission" date="2015-01" db="EMBL/GenBank/DDBJ databases">
        <title>Evolutionary Origins and Diversification of the Mycorrhizal Mutualists.</title>
        <authorList>
            <consortium name="DOE Joint Genome Institute"/>
            <consortium name="Mycorrhizal Genomics Consortium"/>
            <person name="Kohler A."/>
            <person name="Kuo A."/>
            <person name="Nagy L.G."/>
            <person name="Floudas D."/>
            <person name="Copeland A."/>
            <person name="Barry K.W."/>
            <person name="Cichocki N."/>
            <person name="Veneault-Fourrey C."/>
            <person name="LaButti K."/>
            <person name="Lindquist E.A."/>
            <person name="Lipzen A."/>
            <person name="Lundell T."/>
            <person name="Morin E."/>
            <person name="Murat C."/>
            <person name="Riley R."/>
            <person name="Ohm R."/>
            <person name="Sun H."/>
            <person name="Tunlid A."/>
            <person name="Henrissat B."/>
            <person name="Grigoriev I.V."/>
            <person name="Hibbett D.S."/>
            <person name="Martin F."/>
        </authorList>
    </citation>
    <scope>NUCLEOTIDE SEQUENCE [LARGE SCALE GENOMIC DNA]</scope>
    <source>
        <strain evidence="3">h7</strain>
    </source>
</reference>
<evidence type="ECO:0000313" key="2">
    <source>
        <dbReference type="EMBL" id="KIM36987.1"/>
    </source>
</evidence>
<dbReference type="AlphaFoldDB" id="A0A0C2Y7I1"/>
<organism evidence="2 3">
    <name type="scientific">Hebeloma cylindrosporum</name>
    <dbReference type="NCBI Taxonomy" id="76867"/>
    <lineage>
        <taxon>Eukaryota</taxon>
        <taxon>Fungi</taxon>
        <taxon>Dikarya</taxon>
        <taxon>Basidiomycota</taxon>
        <taxon>Agaricomycotina</taxon>
        <taxon>Agaricomycetes</taxon>
        <taxon>Agaricomycetidae</taxon>
        <taxon>Agaricales</taxon>
        <taxon>Agaricineae</taxon>
        <taxon>Hymenogastraceae</taxon>
        <taxon>Hebeloma</taxon>
    </lineage>
</organism>
<evidence type="ECO:0000313" key="3">
    <source>
        <dbReference type="Proteomes" id="UP000053424"/>
    </source>
</evidence>
<gene>
    <name evidence="2" type="ORF">M413DRAFT_31163</name>
</gene>
<sequence length="185" mass="20421">MSSQANPGSAMTLPAGSLGLDASVPERSTLSSSPEDSCSTPRSFPSSSGAYPTRPEPTHAYIYSPEFMLSLRPNAVEGVKEKIRETCPEAVMSRRMRKTLEFSQHQREAAERKFHYYKPSSPEAAAIAFPSPFSASTNHSIGRFIPRASRLIGRATERRRQALQSNLHDNWEGRLSTVLQPLSIV</sequence>